<dbReference type="GO" id="GO:0030008">
    <property type="term" value="C:TRAPP complex"/>
    <property type="evidence" value="ECO:0007669"/>
    <property type="project" value="TreeGrafter"/>
</dbReference>
<proteinExistence type="inferred from homology"/>
<comment type="caution">
    <text evidence="5">The sequence shown here is derived from an EMBL/GenBank/DDBJ whole genome shotgun (WGS) entry which is preliminary data.</text>
</comment>
<dbReference type="CDD" id="cd14944">
    <property type="entry name" value="TRAPPC6A_Trs33"/>
    <property type="match status" value="1"/>
</dbReference>
<dbReference type="SUPFAM" id="SSF47473">
    <property type="entry name" value="EF-hand"/>
    <property type="match status" value="1"/>
</dbReference>
<dbReference type="PANTHER" id="PTHR12817:SF0">
    <property type="entry name" value="GEO08327P1"/>
    <property type="match status" value="1"/>
</dbReference>
<feature type="region of interest" description="Disordered" evidence="3">
    <location>
        <begin position="64"/>
        <end position="106"/>
    </location>
</feature>
<dbReference type="GO" id="GO:0005801">
    <property type="term" value="C:cis-Golgi network"/>
    <property type="evidence" value="ECO:0007669"/>
    <property type="project" value="TreeGrafter"/>
</dbReference>
<protein>
    <recommendedName>
        <fullName evidence="4">EF-hand domain-containing protein</fullName>
    </recommendedName>
</protein>
<dbReference type="PROSITE" id="PS50222">
    <property type="entry name" value="EF_HAND_2"/>
    <property type="match status" value="1"/>
</dbReference>
<dbReference type="GO" id="GO:0005509">
    <property type="term" value="F:calcium ion binding"/>
    <property type="evidence" value="ECO:0007669"/>
    <property type="project" value="InterPro"/>
</dbReference>
<accession>A0A7J6SIV2</accession>
<dbReference type="PROSITE" id="PS00018">
    <property type="entry name" value="EF_HAND_1"/>
    <property type="match status" value="1"/>
</dbReference>
<evidence type="ECO:0000313" key="5">
    <source>
        <dbReference type="EMBL" id="KAF4732874.1"/>
    </source>
</evidence>
<evidence type="ECO:0000313" key="6">
    <source>
        <dbReference type="Proteomes" id="UP000553632"/>
    </source>
</evidence>
<evidence type="ECO:0000256" key="1">
    <source>
        <dbReference type="ARBA" id="ARBA00006218"/>
    </source>
</evidence>
<dbReference type="PANTHER" id="PTHR12817">
    <property type="entry name" value="TRAFFICKING PROTEIN PARTICLE COMPLEX SUBUNIT 6B"/>
    <property type="match status" value="1"/>
</dbReference>
<organism evidence="5 6">
    <name type="scientific">Perkinsus olseni</name>
    <name type="common">Perkinsus atlanticus</name>
    <dbReference type="NCBI Taxonomy" id="32597"/>
    <lineage>
        <taxon>Eukaryota</taxon>
        <taxon>Sar</taxon>
        <taxon>Alveolata</taxon>
        <taxon>Perkinsozoa</taxon>
        <taxon>Perkinsea</taxon>
        <taxon>Perkinsida</taxon>
        <taxon>Perkinsidae</taxon>
        <taxon>Perkinsus</taxon>
    </lineage>
</organism>
<dbReference type="AlphaFoldDB" id="A0A7J6SIV2"/>
<evidence type="ECO:0000256" key="3">
    <source>
        <dbReference type="SAM" id="MobiDB-lite"/>
    </source>
</evidence>
<dbReference type="GO" id="GO:0006888">
    <property type="term" value="P:endoplasmic reticulum to Golgi vesicle-mediated transport"/>
    <property type="evidence" value="ECO:0007669"/>
    <property type="project" value="TreeGrafter"/>
</dbReference>
<dbReference type="EMBL" id="JABANO010017779">
    <property type="protein sequence ID" value="KAF4732874.1"/>
    <property type="molecule type" value="Genomic_DNA"/>
</dbReference>
<dbReference type="InterPro" id="IPR011992">
    <property type="entry name" value="EF-hand-dom_pair"/>
</dbReference>
<dbReference type="SUPFAM" id="SSF111126">
    <property type="entry name" value="Ligand-binding domain in the NO signalling and Golgi transport"/>
    <property type="match status" value="1"/>
</dbReference>
<gene>
    <name evidence="5" type="ORF">FOZ63_023112</name>
</gene>
<comment type="similarity">
    <text evidence="1">Belongs to the TRAPP small subunits family. BET3 subfamily.</text>
</comment>
<dbReference type="Proteomes" id="UP000553632">
    <property type="component" value="Unassembled WGS sequence"/>
</dbReference>
<dbReference type="InterPro" id="IPR007194">
    <property type="entry name" value="TRAPP_component"/>
</dbReference>
<dbReference type="Gene3D" id="1.10.238.10">
    <property type="entry name" value="EF-hand"/>
    <property type="match status" value="1"/>
</dbReference>
<dbReference type="Gene3D" id="3.30.1380.20">
    <property type="entry name" value="Trafficking protein particle complex subunit 3"/>
    <property type="match status" value="1"/>
</dbReference>
<dbReference type="InterPro" id="IPR002048">
    <property type="entry name" value="EF_hand_dom"/>
</dbReference>
<dbReference type="InterPro" id="IPR018247">
    <property type="entry name" value="EF_Hand_1_Ca_BS"/>
</dbReference>
<dbReference type="Pfam" id="PF04051">
    <property type="entry name" value="TRAPP"/>
    <property type="match status" value="1"/>
</dbReference>
<evidence type="ECO:0000256" key="2">
    <source>
        <dbReference type="ARBA" id="ARBA00022837"/>
    </source>
</evidence>
<feature type="domain" description="EF-hand" evidence="4">
    <location>
        <begin position="27"/>
        <end position="62"/>
    </location>
</feature>
<feature type="compositionally biased region" description="Basic and acidic residues" evidence="3">
    <location>
        <begin position="64"/>
        <end position="76"/>
    </location>
</feature>
<name>A0A7J6SIV2_PEROL</name>
<dbReference type="GO" id="GO:0005802">
    <property type="term" value="C:trans-Golgi network"/>
    <property type="evidence" value="ECO:0007669"/>
    <property type="project" value="TreeGrafter"/>
</dbReference>
<keyword evidence="6" id="KW-1185">Reference proteome</keyword>
<feature type="compositionally biased region" description="Low complexity" evidence="3">
    <location>
        <begin position="78"/>
        <end position="88"/>
    </location>
</feature>
<sequence length="743" mass="82765">MYDPQNTGYVNMDTVKEFFGSAGYGALSDDDTKAILQAADADGDGKLGLEDFRKLIPIGQGALKTEDAAEDSDRRASPTVAVPVDTTLTPPPTPKTGERPRMVSQASSTVLHNSMVTRYGERMLDDGVVSYSLLESMGMWIGERLGKQELETMYPEQKASLERDDLAVKNVCKHLWPRLYGKQADRLQTDNRGSYVIHDNGFAPIEEVVKAGVNYNDVEATPPHVVNRIKQTLELPKGIIAGYLAALGHPCYVGYFDITEAPVVGGCCFKVTMAADAEQQPPTFEVTAKEDLTPTQRTKQVSDAALTKPLSASGPVSVIQGTPQRRVSLTPKTTAPAALVPTLERPRPEPTTRTSISGRSAYRCSLVQGMTTKPDARKTPLLAALYERVHWKDEVEYEAPVVKEHVDSDLLSGPFSVAYASLLRISEDFDLTPTSTVTFTDFVPLFYWFRIGQSMQAASTVIRIAVDTNSHAYLQRATYDREAVVDPGYTGELVHLFQQLRERFGGPSGSRTAEWLAKYDRVWRDLQSIFVSDDRRLVRERRTHLLKAVERMDEMGLVRNRHFATKLLLASSSKRDESVKPHDVRKEHTVTFHELWRLLCRSALTFACVQLMELVVERLHERPVGHTTVAMGKIVSEFLLMQHDDDRRRAALMAWQEEEAKFMLGLVVAAARSTNDLPSRIRQRRGATSRTTYAAQNDAADVLRVLAERLRAEKDTMMVDCVEETVEANGTEKAKEGNVKLGA</sequence>
<dbReference type="InterPro" id="IPR037992">
    <property type="entry name" value="TRAPPC6/Trs33"/>
</dbReference>
<evidence type="ECO:0000259" key="4">
    <source>
        <dbReference type="PROSITE" id="PS50222"/>
    </source>
</evidence>
<reference evidence="5 6" key="1">
    <citation type="submission" date="2020-04" db="EMBL/GenBank/DDBJ databases">
        <title>Perkinsus olseni comparative genomics.</title>
        <authorList>
            <person name="Bogema D.R."/>
        </authorList>
    </citation>
    <scope>NUCLEOTIDE SEQUENCE [LARGE SCALE GENOMIC DNA]</scope>
    <source>
        <strain evidence="5 6">ATCC PRA-207</strain>
    </source>
</reference>
<dbReference type="InterPro" id="IPR024096">
    <property type="entry name" value="NO_sig/Golgi_transp_ligand-bd"/>
</dbReference>
<keyword evidence="2" id="KW-0106">Calcium</keyword>
<feature type="non-terminal residue" evidence="5">
    <location>
        <position position="743"/>
    </location>
</feature>